<keyword evidence="9" id="KW-1185">Reference proteome</keyword>
<evidence type="ECO:0000256" key="5">
    <source>
        <dbReference type="ARBA" id="ARBA00022801"/>
    </source>
</evidence>
<dbReference type="Pfam" id="PF07927">
    <property type="entry name" value="HicA_toxin"/>
    <property type="match status" value="1"/>
</dbReference>
<evidence type="ECO:0000256" key="7">
    <source>
        <dbReference type="ARBA" id="ARBA00023016"/>
    </source>
</evidence>
<evidence type="ECO:0000313" key="8">
    <source>
        <dbReference type="EMBL" id="EFO80393.1"/>
    </source>
</evidence>
<comment type="similarity">
    <text evidence="1">Belongs to the HicA mRNA interferase family.</text>
</comment>
<comment type="caution">
    <text evidence="8">The sequence shown here is derived from an EMBL/GenBank/DDBJ whole genome shotgun (WGS) entry which is preliminary data.</text>
</comment>
<keyword evidence="2" id="KW-1277">Toxin-antitoxin system</keyword>
<evidence type="ECO:0000256" key="1">
    <source>
        <dbReference type="ARBA" id="ARBA00006620"/>
    </source>
</evidence>
<evidence type="ECO:0000256" key="4">
    <source>
        <dbReference type="ARBA" id="ARBA00022759"/>
    </source>
</evidence>
<gene>
    <name evidence="8" type="ORF">OSCT_1752</name>
</gene>
<dbReference type="AlphaFoldDB" id="E1IEK1"/>
<dbReference type="EMBL" id="ADVR01000053">
    <property type="protein sequence ID" value="EFO80393.1"/>
    <property type="molecule type" value="Genomic_DNA"/>
</dbReference>
<dbReference type="GO" id="GO:0003729">
    <property type="term" value="F:mRNA binding"/>
    <property type="evidence" value="ECO:0007669"/>
    <property type="project" value="InterPro"/>
</dbReference>
<evidence type="ECO:0000256" key="6">
    <source>
        <dbReference type="ARBA" id="ARBA00022884"/>
    </source>
</evidence>
<dbReference type="SUPFAM" id="SSF54786">
    <property type="entry name" value="YcfA/nrd intein domain"/>
    <property type="match status" value="1"/>
</dbReference>
<organism evidence="8 9">
    <name type="scientific">Oscillochloris trichoides DG-6</name>
    <dbReference type="NCBI Taxonomy" id="765420"/>
    <lineage>
        <taxon>Bacteria</taxon>
        <taxon>Bacillati</taxon>
        <taxon>Chloroflexota</taxon>
        <taxon>Chloroflexia</taxon>
        <taxon>Chloroflexales</taxon>
        <taxon>Chloroflexineae</taxon>
        <taxon>Oscillochloridaceae</taxon>
        <taxon>Oscillochloris</taxon>
    </lineage>
</organism>
<sequence length="61" mass="7092">MKRTDLIRYLKQHGCELRREGGSHSIYENPAKGLRTPVPRHREIADLLAKKICRDLEVPEP</sequence>
<evidence type="ECO:0000313" key="9">
    <source>
        <dbReference type="Proteomes" id="UP000054010"/>
    </source>
</evidence>
<keyword evidence="3" id="KW-0540">Nuclease</keyword>
<dbReference type="STRING" id="765420.OSCT_1752"/>
<dbReference type="HOGENOM" id="CLU_164851_7_2_0"/>
<dbReference type="eggNOG" id="COG1724">
    <property type="taxonomic scope" value="Bacteria"/>
</dbReference>
<keyword evidence="4" id="KW-0255">Endonuclease</keyword>
<keyword evidence="6" id="KW-0694">RNA-binding</keyword>
<evidence type="ECO:0000256" key="2">
    <source>
        <dbReference type="ARBA" id="ARBA00022649"/>
    </source>
</evidence>
<proteinExistence type="inferred from homology"/>
<evidence type="ECO:0008006" key="10">
    <source>
        <dbReference type="Google" id="ProtNLM"/>
    </source>
</evidence>
<protein>
    <recommendedName>
        <fullName evidence="10">YcfA family protein</fullName>
    </recommendedName>
</protein>
<dbReference type="OrthoDB" id="9799854at2"/>
<reference evidence="8 9" key="1">
    <citation type="journal article" date="2011" name="J. Bacteriol.">
        <title>Draft genome sequence of the anoxygenic filamentous phototrophic bacterium Oscillochloris trichoides subsp. DG-6.</title>
        <authorList>
            <person name="Kuznetsov B.B."/>
            <person name="Ivanovsky R.N."/>
            <person name="Keppen O.I."/>
            <person name="Sukhacheva M.V."/>
            <person name="Bumazhkin B.K."/>
            <person name="Patutina E.O."/>
            <person name="Beletsky A.V."/>
            <person name="Mardanov A.V."/>
            <person name="Baslerov R.V."/>
            <person name="Panteleeva A.N."/>
            <person name="Kolganova T.V."/>
            <person name="Ravin N.V."/>
            <person name="Skryabin K.G."/>
        </authorList>
    </citation>
    <scope>NUCLEOTIDE SEQUENCE [LARGE SCALE GENOMIC DNA]</scope>
    <source>
        <strain evidence="8 9">DG-6</strain>
    </source>
</reference>
<dbReference type="GO" id="GO:0016787">
    <property type="term" value="F:hydrolase activity"/>
    <property type="evidence" value="ECO:0007669"/>
    <property type="project" value="UniProtKB-KW"/>
</dbReference>
<dbReference type="InterPro" id="IPR012933">
    <property type="entry name" value="HicA_mRNA_interferase"/>
</dbReference>
<dbReference type="GO" id="GO:0004519">
    <property type="term" value="F:endonuclease activity"/>
    <property type="evidence" value="ECO:0007669"/>
    <property type="project" value="UniProtKB-KW"/>
</dbReference>
<keyword evidence="5" id="KW-0378">Hydrolase</keyword>
<dbReference type="Gene3D" id="3.30.920.30">
    <property type="entry name" value="Hypothetical protein"/>
    <property type="match status" value="1"/>
</dbReference>
<keyword evidence="7" id="KW-0346">Stress response</keyword>
<accession>E1IEK1</accession>
<evidence type="ECO:0000256" key="3">
    <source>
        <dbReference type="ARBA" id="ARBA00022722"/>
    </source>
</evidence>
<name>E1IEK1_9CHLR</name>
<dbReference type="Proteomes" id="UP000054010">
    <property type="component" value="Unassembled WGS sequence"/>
</dbReference>
<dbReference type="InterPro" id="IPR038570">
    <property type="entry name" value="HicA_sf"/>
</dbReference>